<dbReference type="SUPFAM" id="SSF52833">
    <property type="entry name" value="Thioredoxin-like"/>
    <property type="match status" value="1"/>
</dbReference>
<feature type="domain" description="Thioredoxin" evidence="2">
    <location>
        <begin position="5"/>
        <end position="147"/>
    </location>
</feature>
<organism evidence="3 4">
    <name type="scientific">Sphingobacterium tenebrionis</name>
    <dbReference type="NCBI Taxonomy" id="3111775"/>
    <lineage>
        <taxon>Bacteria</taxon>
        <taxon>Pseudomonadati</taxon>
        <taxon>Bacteroidota</taxon>
        <taxon>Sphingobacteriia</taxon>
        <taxon>Sphingobacteriales</taxon>
        <taxon>Sphingobacteriaceae</taxon>
        <taxon>Sphingobacterium</taxon>
    </lineage>
</organism>
<gene>
    <name evidence="3" type="ORF">VJ786_13095</name>
</gene>
<evidence type="ECO:0000313" key="3">
    <source>
        <dbReference type="EMBL" id="MEI5985834.1"/>
    </source>
</evidence>
<dbReference type="InterPro" id="IPR013766">
    <property type="entry name" value="Thioredoxin_domain"/>
</dbReference>
<feature type="chain" id="PRO_5046473582" evidence="1">
    <location>
        <begin position="18"/>
        <end position="411"/>
    </location>
</feature>
<reference evidence="3 4" key="1">
    <citation type="submission" date="2024-01" db="EMBL/GenBank/DDBJ databases">
        <title>Sphingobacterium tenebrionis sp. nov., a novel endophyte isolated from tenebrio molitor intestines.</title>
        <authorList>
            <person name="Zhang C."/>
        </authorList>
    </citation>
    <scope>NUCLEOTIDE SEQUENCE [LARGE SCALE GENOMIC DNA]</scope>
    <source>
        <strain evidence="3 4">PU5-4</strain>
    </source>
</reference>
<accession>A0ABU8I8S0</accession>
<evidence type="ECO:0000259" key="2">
    <source>
        <dbReference type="PROSITE" id="PS51352"/>
    </source>
</evidence>
<keyword evidence="4" id="KW-1185">Reference proteome</keyword>
<evidence type="ECO:0000256" key="1">
    <source>
        <dbReference type="SAM" id="SignalP"/>
    </source>
</evidence>
<comment type="caution">
    <text evidence="3">The sequence shown here is derived from an EMBL/GenBank/DDBJ whole genome shotgun (WGS) entry which is preliminary data.</text>
</comment>
<keyword evidence="1" id="KW-0732">Signal</keyword>
<dbReference type="InterPro" id="IPR036249">
    <property type="entry name" value="Thioredoxin-like_sf"/>
</dbReference>
<feature type="signal peptide" evidence="1">
    <location>
        <begin position="1"/>
        <end position="17"/>
    </location>
</feature>
<dbReference type="Proteomes" id="UP001363035">
    <property type="component" value="Unassembled WGS sequence"/>
</dbReference>
<sequence>MKKLIFILFTLPFLVFAQEKGIHFEHNTTWAKVKEKAKKENKFIFVDAFTTWCGPCKYMSDNIFPQEKVGTFFNEKFVNLKIQMDETPGDNEDVKSWRAEAKRFAKDYAIAAYPTFLIFNPNGELVHRIVGGGEADEFIAMAKESFDPSTQYETIVKNYKANPKDVEAAKAMAKAATKAYDKNTAAEAIASVIENSSADAVLTKEFIPMLRSSITSVDNKAFELIRNNKAKVDEVMGAGKADAMLGTAVINSVLMPKLRASQTDNFDQAAEEAIKAYPDLKLQESFMTFKPNYYRAKKDWTKYREAVNHLIASGAAVSETQLNSFAWTIFENCTDPVCLEAALAWSKKSLEKKENPQYLDTYANILHKSGKTKEAIAIQEKAISLAAAEEKADYESNLALMKKGLPTWETE</sequence>
<dbReference type="Pfam" id="PF13098">
    <property type="entry name" value="Thioredoxin_2"/>
    <property type="match status" value="1"/>
</dbReference>
<proteinExistence type="predicted"/>
<dbReference type="RefSeq" id="WP_336557856.1">
    <property type="nucleotide sequence ID" value="NZ_JAYLLN010000035.1"/>
</dbReference>
<dbReference type="EMBL" id="JAYLLN010000035">
    <property type="protein sequence ID" value="MEI5985834.1"/>
    <property type="molecule type" value="Genomic_DNA"/>
</dbReference>
<evidence type="ECO:0000313" key="4">
    <source>
        <dbReference type="Proteomes" id="UP001363035"/>
    </source>
</evidence>
<protein>
    <submittedName>
        <fullName evidence="3">Thioredoxin fold domain-containing protein</fullName>
    </submittedName>
</protein>
<name>A0ABU8I8S0_9SPHI</name>
<dbReference type="InterPro" id="IPR012336">
    <property type="entry name" value="Thioredoxin-like_fold"/>
</dbReference>
<dbReference type="Gene3D" id="3.40.30.10">
    <property type="entry name" value="Glutaredoxin"/>
    <property type="match status" value="1"/>
</dbReference>
<dbReference type="PROSITE" id="PS51352">
    <property type="entry name" value="THIOREDOXIN_2"/>
    <property type="match status" value="1"/>
</dbReference>